<gene>
    <name evidence="2" type="ORF">EC912_104261</name>
</gene>
<dbReference type="InterPro" id="IPR023214">
    <property type="entry name" value="HAD_sf"/>
</dbReference>
<dbReference type="InterPro" id="IPR036412">
    <property type="entry name" value="HAD-like_sf"/>
</dbReference>
<dbReference type="Proteomes" id="UP000295645">
    <property type="component" value="Unassembled WGS sequence"/>
</dbReference>
<reference evidence="2 3" key="1">
    <citation type="submission" date="2019-03" db="EMBL/GenBank/DDBJ databases">
        <title>Above-ground endophytic microbial communities from plants in different locations in the United States.</title>
        <authorList>
            <person name="Frank C."/>
        </authorList>
    </citation>
    <scope>NUCLEOTIDE SEQUENCE [LARGE SCALE GENOMIC DNA]</scope>
    <source>
        <strain evidence="2 3">LP_13_YM</strain>
    </source>
</reference>
<dbReference type="NCBIfam" id="TIGR01489">
    <property type="entry name" value="DKMTPPase-SF"/>
    <property type="match status" value="1"/>
</dbReference>
<protein>
    <submittedName>
        <fullName evidence="2">HAD superfamily phosphoserine phosphatase-like hydrolase/2,3-diketo-5-methylthio-1-phosphopentane phosphatase</fullName>
    </submittedName>
</protein>
<dbReference type="InterPro" id="IPR050849">
    <property type="entry name" value="HAD-like_hydrolase_phosphatase"/>
</dbReference>
<dbReference type="PANTHER" id="PTHR28181:SF2">
    <property type="entry name" value="PHOSPHORIC MONOESTER HYDROLASE"/>
    <property type="match status" value="1"/>
</dbReference>
<dbReference type="OrthoDB" id="9804940at2"/>
<proteinExistence type="predicted"/>
<dbReference type="SUPFAM" id="SSF56784">
    <property type="entry name" value="HAD-like"/>
    <property type="match status" value="1"/>
</dbReference>
<dbReference type="Gene3D" id="3.40.50.1000">
    <property type="entry name" value="HAD superfamily/HAD-like"/>
    <property type="match status" value="1"/>
</dbReference>
<evidence type="ECO:0000256" key="1">
    <source>
        <dbReference type="ARBA" id="ARBA00022801"/>
    </source>
</evidence>
<dbReference type="NCBIfam" id="TIGR01488">
    <property type="entry name" value="HAD-SF-IB"/>
    <property type="match status" value="1"/>
</dbReference>
<evidence type="ECO:0000313" key="2">
    <source>
        <dbReference type="EMBL" id="TCV94064.1"/>
    </source>
</evidence>
<keyword evidence="1 2" id="KW-0378">Hydrolase</keyword>
<dbReference type="PANTHER" id="PTHR28181">
    <property type="entry name" value="UPF0655 PROTEIN YCR015C"/>
    <property type="match status" value="1"/>
</dbReference>
<organism evidence="2 3">
    <name type="scientific">Luteibacter rhizovicinus</name>
    <dbReference type="NCBI Taxonomy" id="242606"/>
    <lineage>
        <taxon>Bacteria</taxon>
        <taxon>Pseudomonadati</taxon>
        <taxon>Pseudomonadota</taxon>
        <taxon>Gammaproteobacteria</taxon>
        <taxon>Lysobacterales</taxon>
        <taxon>Rhodanobacteraceae</taxon>
        <taxon>Luteibacter</taxon>
    </lineage>
</organism>
<dbReference type="Pfam" id="PF12710">
    <property type="entry name" value="HAD"/>
    <property type="match status" value="1"/>
</dbReference>
<dbReference type="EMBL" id="SMCS01000004">
    <property type="protein sequence ID" value="TCV94064.1"/>
    <property type="molecule type" value="Genomic_DNA"/>
</dbReference>
<dbReference type="Gene3D" id="3.90.1470.20">
    <property type="match status" value="1"/>
</dbReference>
<accession>A0A4R3YS18</accession>
<dbReference type="GO" id="GO:0016791">
    <property type="term" value="F:phosphatase activity"/>
    <property type="evidence" value="ECO:0007669"/>
    <property type="project" value="InterPro"/>
</dbReference>
<sequence>MNHSVSWNILCDFDGTITVEDVIDSLLDRFGRPGWEVLERDWRAGRIGSAECMAGQVGLLDVSREEMDAHLDGLHIDHGFPAFVGQAKRLGMPIRVVSDGLDYAIDSILSRHGLDTLPVAANHLNMAGEREWRLTSPFRKPDCRSGTCKCACVAEARSDGRKTLLIGDGASDFCAADTVDFVFAKNRLIEHCRAAGIPYVPIASFDEALELLPALADGRLPPEIVVHPISALTT</sequence>
<evidence type="ECO:0000313" key="3">
    <source>
        <dbReference type="Proteomes" id="UP000295645"/>
    </source>
</evidence>
<dbReference type="RefSeq" id="WP_132144367.1">
    <property type="nucleotide sequence ID" value="NZ_SMCS01000004.1"/>
</dbReference>
<dbReference type="InterPro" id="IPR006384">
    <property type="entry name" value="HAD_hydro_PyrdxlP_Pase-like"/>
</dbReference>
<comment type="caution">
    <text evidence="2">The sequence shown here is derived from an EMBL/GenBank/DDBJ whole genome shotgun (WGS) entry which is preliminary data.</text>
</comment>
<keyword evidence="3" id="KW-1185">Reference proteome</keyword>
<dbReference type="AlphaFoldDB" id="A0A4R3YS18"/>
<name>A0A4R3YS18_9GAMM</name>